<reference evidence="1" key="1">
    <citation type="submission" date="2022-07" db="EMBL/GenBank/DDBJ databases">
        <title>Phylogenomic reconstructions and comparative analyses of Kickxellomycotina fungi.</title>
        <authorList>
            <person name="Reynolds N.K."/>
            <person name="Stajich J.E."/>
            <person name="Barry K."/>
            <person name="Grigoriev I.V."/>
            <person name="Crous P."/>
            <person name="Smith M.E."/>
        </authorList>
    </citation>
    <scope>NUCLEOTIDE SEQUENCE</scope>
    <source>
        <strain evidence="1">Benny 63K</strain>
    </source>
</reference>
<keyword evidence="2" id="KW-1185">Reference proteome</keyword>
<name>A0ACC1IDE6_9FUNG</name>
<dbReference type="Proteomes" id="UP001150581">
    <property type="component" value="Unassembled WGS sequence"/>
</dbReference>
<organism evidence="1 2">
    <name type="scientific">Kickxella alabastrina</name>
    <dbReference type="NCBI Taxonomy" id="61397"/>
    <lineage>
        <taxon>Eukaryota</taxon>
        <taxon>Fungi</taxon>
        <taxon>Fungi incertae sedis</taxon>
        <taxon>Zoopagomycota</taxon>
        <taxon>Kickxellomycotina</taxon>
        <taxon>Kickxellomycetes</taxon>
        <taxon>Kickxellales</taxon>
        <taxon>Kickxellaceae</taxon>
        <taxon>Kickxella</taxon>
    </lineage>
</organism>
<accession>A0ACC1IDE6</accession>
<gene>
    <name evidence="1" type="primary">RRP6_1</name>
    <name evidence="1" type="ORF">LPJ66_008734</name>
</gene>
<comment type="caution">
    <text evidence="1">The sequence shown here is derived from an EMBL/GenBank/DDBJ whole genome shotgun (WGS) entry which is preliminary data.</text>
</comment>
<feature type="non-terminal residue" evidence="1">
    <location>
        <position position="770"/>
    </location>
</feature>
<sequence length="770" mass="84323">MDCSTDFEASVKSAFGALMAATKAAARLPNDISFHRTLDEDIDARLDRTGQRTLALANTLWTKARSDPSLGEIESTDDIALRTSSGQWEAAPGFRAVVEAVDTLLEKIDVGLDEVLRRPAHRLRAAVGTQSAPMVTSVAAAGGRTTDLKLVHASSVPRPQVAFKDVVDNSVSTPFVWKIREKPNALVPLDYGLPGATVAGTALGAHLASLGIGSHTPRGSGASSPRNDADEPALFDLPHPYAYEIKHQPPPAQLFVEQAPQEPKDWDETPFAFVDTPAQLIEMVEHLEGAAEVAIDLEHHNYRSYHGFTCLVQISSRTRDFVVDALALRSELHQLNRITTDPRVVKVLHGAESDIVWLQRDFGVYVVGMFDTYHASHVLNMGHHSLAHLLKEYCAFDADKKYQLADWRIRPVPAEMLHYARADTHFLLYIYDRMRNEILQRGRELVGQDVGTPGAAHFGRLAGMDVVAAATQPLELTLQRSATTAMNRFVKESYDADHGLGSGGWAALLRKWRHPFSPVQMAVLRALHQWRDTCAREEDESTRYVLPNHMLYALADRMPTEPAALLAACQPTPPLLRLYASDVARLVVQAKTRAEERMAEFRGVIEDVHSEVRPMPPVHTRFNEPMDAADDEGPATDVADVLTPELMSAAAVLMSPGAALFGRLDARPQQESEAMRRAREIRSNLVLTVVVPSAVLTGAEDMEVDAPAAPVAAKRPHAAATAAAPANQPVVLSETYAKYQPEQAPKQPKRQKTSDLDNLPTISLGDISSS</sequence>
<evidence type="ECO:0000313" key="2">
    <source>
        <dbReference type="Proteomes" id="UP001150581"/>
    </source>
</evidence>
<protein>
    <submittedName>
        <fullName evidence="1">Exosome nuclease subunit</fullName>
    </submittedName>
</protein>
<dbReference type="EMBL" id="JANBPG010001826">
    <property type="protein sequence ID" value="KAJ1888121.1"/>
    <property type="molecule type" value="Genomic_DNA"/>
</dbReference>
<evidence type="ECO:0000313" key="1">
    <source>
        <dbReference type="EMBL" id="KAJ1888121.1"/>
    </source>
</evidence>
<proteinExistence type="predicted"/>